<accession>A0A480B5H6</accession>
<gene>
    <name evidence="1" type="ORF">PAGU1579_06320</name>
</gene>
<protein>
    <recommendedName>
        <fullName evidence="3">Preprotein translocase subunit SecB</fullName>
    </recommendedName>
</protein>
<dbReference type="Gene3D" id="3.10.420.10">
    <property type="entry name" value="SecB-like"/>
    <property type="match status" value="1"/>
</dbReference>
<reference evidence="1 2" key="1">
    <citation type="submission" date="2019-03" db="EMBL/GenBank/DDBJ databases">
        <title>Draft genome sequences of two Veillonella tobetsuensis clinical isolates from intraoperative bronchial fluids of elderly patients with pulmonary carcinoma.</title>
        <authorList>
            <person name="Akiyama T."/>
        </authorList>
    </citation>
    <scope>NUCLEOTIDE SEQUENCE [LARGE SCALE GENOMIC DNA]</scope>
    <source>
        <strain evidence="1 2">PAGU 1579</strain>
    </source>
</reference>
<dbReference type="InterPro" id="IPR035958">
    <property type="entry name" value="SecB-like_sf"/>
</dbReference>
<sequence length="130" mass="14696">MSINLEHNIKSDLQLQTLYVDSYNFNFLGSPKGEIEVNVKFNVEDTFADDILTISLSSYIMARDSFDLNVTLVGQFVLDAGMVDKLKANAVAVMFPYLRSQVTLLTTQPNILPIVLPTININKLLQYHRK</sequence>
<organism evidence="1 2">
    <name type="scientific">Veillonella tobetsuensis</name>
    <dbReference type="NCBI Taxonomy" id="1110546"/>
    <lineage>
        <taxon>Bacteria</taxon>
        <taxon>Bacillati</taxon>
        <taxon>Bacillota</taxon>
        <taxon>Negativicutes</taxon>
        <taxon>Veillonellales</taxon>
        <taxon>Veillonellaceae</taxon>
        <taxon>Veillonella</taxon>
    </lineage>
</organism>
<evidence type="ECO:0000313" key="1">
    <source>
        <dbReference type="EMBL" id="GCL68863.1"/>
    </source>
</evidence>
<dbReference type="AlphaFoldDB" id="A0A480B5H6"/>
<comment type="caution">
    <text evidence="1">The sequence shown here is derived from an EMBL/GenBank/DDBJ whole genome shotgun (WGS) entry which is preliminary data.</text>
</comment>
<name>A0A480B5H6_9FIRM</name>
<dbReference type="Proteomes" id="UP000303581">
    <property type="component" value="Unassembled WGS sequence"/>
</dbReference>
<dbReference type="RefSeq" id="WP_137661742.1">
    <property type="nucleotide sequence ID" value="NZ_BJCR01000015.1"/>
</dbReference>
<evidence type="ECO:0008006" key="3">
    <source>
        <dbReference type="Google" id="ProtNLM"/>
    </source>
</evidence>
<keyword evidence="2" id="KW-1185">Reference proteome</keyword>
<dbReference type="EMBL" id="BJCR01000015">
    <property type="protein sequence ID" value="GCL68863.1"/>
    <property type="molecule type" value="Genomic_DNA"/>
</dbReference>
<evidence type="ECO:0000313" key="2">
    <source>
        <dbReference type="Proteomes" id="UP000303581"/>
    </source>
</evidence>
<dbReference type="SUPFAM" id="SSF54611">
    <property type="entry name" value="SecB-like"/>
    <property type="match status" value="1"/>
</dbReference>
<proteinExistence type="predicted"/>